<dbReference type="Pfam" id="PF00743">
    <property type="entry name" value="FMO-like"/>
    <property type="match status" value="1"/>
</dbReference>
<accession>A0A545TVG8</accession>
<dbReference type="GO" id="GO:0004499">
    <property type="term" value="F:N,N-dimethylaniline monooxygenase activity"/>
    <property type="evidence" value="ECO:0007669"/>
    <property type="project" value="InterPro"/>
</dbReference>
<dbReference type="InterPro" id="IPR036188">
    <property type="entry name" value="FAD/NAD-bd_sf"/>
</dbReference>
<dbReference type="GO" id="GO:0050661">
    <property type="term" value="F:NADP binding"/>
    <property type="evidence" value="ECO:0007669"/>
    <property type="project" value="InterPro"/>
</dbReference>
<keyword evidence="3" id="KW-0560">Oxidoreductase</keyword>
<comment type="caution">
    <text evidence="4">The sequence shown here is derived from an EMBL/GenBank/DDBJ whole genome shotgun (WGS) entry which is preliminary data.</text>
</comment>
<dbReference type="InterPro" id="IPR051209">
    <property type="entry name" value="FAD-bind_Monooxygenase_sf"/>
</dbReference>
<protein>
    <submittedName>
        <fullName evidence="4">NAD(P)/FAD-dependent oxidoreductase</fullName>
    </submittedName>
</protein>
<keyword evidence="2" id="KW-0274">FAD</keyword>
<dbReference type="AlphaFoldDB" id="A0A545TVG8"/>
<sequence>MQLTQGESTMSDGTQTGADPIPTHVDVAIIGTGFSGLGMAIKLKQAGRDNFVLLEKDEDLGGCWRDNTYPGCCCDIPSHLYSFSFEQVPSWTRKYPRQEEIHTYLRHCADKYGIQPHVRYRSEVVKVTFCDASGFWQLHLNGGTRLTARVVMAGMGPLHRPAIPALPGLESFKGTRFHSSHWNHAADLNDKRVAVIGTGASAIQFVPQIAPRVKALHLFQRTPPWIMPRPDREMTNIEKWCFTHLPVTQQLYRRLLYWRHEFRGRALNEKSWIHKHAQRMAANYLKAQIADPVLREKLTPQYSLGCKRVLISNDYYPAMCLDNLDLITSPVTEIRGNTVVAEDGSERDVDAIVFGTGFAAADPLQPDFLYGPGGLDLYRRWQEEGAQAYKGVSVAGLPNFFFLIGPNSGLGHNSMILMIEAQIQYILQCLDYMDQHGVRHWDVRRREQDAYNDELQARVGTAVWSSGCRSWYLNKDGRNTTIWPGFVHEYEARMRKLAPQVYEATS</sequence>
<reference evidence="4 5" key="1">
    <citation type="submission" date="2019-06" db="EMBL/GenBank/DDBJ databases">
        <title>Whole genome sequence for Cellvibrionaceae sp. R142.</title>
        <authorList>
            <person name="Wang G."/>
        </authorList>
    </citation>
    <scope>NUCLEOTIDE SEQUENCE [LARGE SCALE GENOMIC DNA]</scope>
    <source>
        <strain evidence="4 5">R142</strain>
    </source>
</reference>
<evidence type="ECO:0000256" key="1">
    <source>
        <dbReference type="ARBA" id="ARBA00022630"/>
    </source>
</evidence>
<gene>
    <name evidence="4" type="ORF">FKG94_08910</name>
</gene>
<dbReference type="InterPro" id="IPR020946">
    <property type="entry name" value="Flavin_mOase-like"/>
</dbReference>
<dbReference type="EMBL" id="VHSG01000008">
    <property type="protein sequence ID" value="TQV81215.1"/>
    <property type="molecule type" value="Genomic_DNA"/>
</dbReference>
<evidence type="ECO:0000256" key="3">
    <source>
        <dbReference type="ARBA" id="ARBA00023002"/>
    </source>
</evidence>
<keyword evidence="1" id="KW-0285">Flavoprotein</keyword>
<dbReference type="SUPFAM" id="SSF51905">
    <property type="entry name" value="FAD/NAD(P)-binding domain"/>
    <property type="match status" value="1"/>
</dbReference>
<name>A0A545TVG8_9GAMM</name>
<dbReference type="GO" id="GO:0050660">
    <property type="term" value="F:flavin adenine dinucleotide binding"/>
    <property type="evidence" value="ECO:0007669"/>
    <property type="project" value="InterPro"/>
</dbReference>
<dbReference type="PANTHER" id="PTHR42877">
    <property type="entry name" value="L-ORNITHINE N(5)-MONOOXYGENASE-RELATED"/>
    <property type="match status" value="1"/>
</dbReference>
<evidence type="ECO:0000313" key="4">
    <source>
        <dbReference type="EMBL" id="TQV81215.1"/>
    </source>
</evidence>
<dbReference type="PANTHER" id="PTHR42877:SF4">
    <property type="entry name" value="FAD_NAD(P)-BINDING DOMAIN-CONTAINING PROTEIN-RELATED"/>
    <property type="match status" value="1"/>
</dbReference>
<dbReference type="OrthoDB" id="9766402at2"/>
<keyword evidence="5" id="KW-1185">Reference proteome</keyword>
<evidence type="ECO:0000256" key="2">
    <source>
        <dbReference type="ARBA" id="ARBA00022827"/>
    </source>
</evidence>
<dbReference type="Gene3D" id="3.50.50.60">
    <property type="entry name" value="FAD/NAD(P)-binding domain"/>
    <property type="match status" value="2"/>
</dbReference>
<dbReference type="Proteomes" id="UP000319732">
    <property type="component" value="Unassembled WGS sequence"/>
</dbReference>
<organism evidence="4 5">
    <name type="scientific">Exilibacterium tricleocarpae</name>
    <dbReference type="NCBI Taxonomy" id="2591008"/>
    <lineage>
        <taxon>Bacteria</taxon>
        <taxon>Pseudomonadati</taxon>
        <taxon>Pseudomonadota</taxon>
        <taxon>Gammaproteobacteria</taxon>
        <taxon>Cellvibrionales</taxon>
        <taxon>Cellvibrionaceae</taxon>
        <taxon>Exilibacterium</taxon>
    </lineage>
</organism>
<evidence type="ECO:0000313" key="5">
    <source>
        <dbReference type="Proteomes" id="UP000319732"/>
    </source>
</evidence>
<proteinExistence type="predicted"/>